<gene>
    <name evidence="9" type="ORF">BCV70DRAFT_150259</name>
</gene>
<dbReference type="InterPro" id="IPR040855">
    <property type="entry name" value="ORC_WH_C"/>
</dbReference>
<evidence type="ECO:0000256" key="2">
    <source>
        <dbReference type="ARBA" id="ARBA00010977"/>
    </source>
</evidence>
<organism evidence="9 10">
    <name type="scientific">Testicularia cyperi</name>
    <dbReference type="NCBI Taxonomy" id="1882483"/>
    <lineage>
        <taxon>Eukaryota</taxon>
        <taxon>Fungi</taxon>
        <taxon>Dikarya</taxon>
        <taxon>Basidiomycota</taxon>
        <taxon>Ustilaginomycotina</taxon>
        <taxon>Ustilaginomycetes</taxon>
        <taxon>Ustilaginales</taxon>
        <taxon>Anthracoideaceae</taxon>
        <taxon>Testicularia</taxon>
    </lineage>
</organism>
<dbReference type="STRING" id="1882483.A0A317XSP6"/>
<dbReference type="InParanoid" id="A0A317XSP6"/>
<proteinExistence type="inferred from homology"/>
<keyword evidence="3" id="KW-0235">DNA replication</keyword>
<dbReference type="OrthoDB" id="10265211at2759"/>
<name>A0A317XSP6_9BASI</name>
<feature type="non-terminal residue" evidence="9">
    <location>
        <position position="1"/>
    </location>
</feature>
<keyword evidence="4" id="KW-0238">DNA-binding</keyword>
<comment type="subcellular location">
    <subcellularLocation>
        <location evidence="1">Nucleus</location>
    </subcellularLocation>
</comment>
<feature type="non-terminal residue" evidence="9">
    <location>
        <position position="985"/>
    </location>
</feature>
<feature type="region of interest" description="Disordered" evidence="6">
    <location>
        <begin position="880"/>
        <end position="945"/>
    </location>
</feature>
<reference evidence="9 10" key="1">
    <citation type="journal article" date="2018" name="Mol. Biol. Evol.">
        <title>Broad Genomic Sampling Reveals a Smut Pathogenic Ancestry of the Fungal Clade Ustilaginomycotina.</title>
        <authorList>
            <person name="Kijpornyongpan T."/>
            <person name="Mondo S.J."/>
            <person name="Barry K."/>
            <person name="Sandor L."/>
            <person name="Lee J."/>
            <person name="Lipzen A."/>
            <person name="Pangilinan J."/>
            <person name="LaButti K."/>
            <person name="Hainaut M."/>
            <person name="Henrissat B."/>
            <person name="Grigoriev I.V."/>
            <person name="Spatafora J.W."/>
            <person name="Aime M.C."/>
        </authorList>
    </citation>
    <scope>NUCLEOTIDE SEQUENCE [LARGE SCALE GENOMIC DNA]</scope>
    <source>
        <strain evidence="9 10">MCA 3645</strain>
    </source>
</reference>
<feature type="compositionally biased region" description="Basic and acidic residues" evidence="6">
    <location>
        <begin position="880"/>
        <end position="889"/>
    </location>
</feature>
<dbReference type="InterPro" id="IPR020795">
    <property type="entry name" value="ORC3"/>
</dbReference>
<dbReference type="EMBL" id="KZ819190">
    <property type="protein sequence ID" value="PWZ01384.1"/>
    <property type="molecule type" value="Genomic_DNA"/>
</dbReference>
<dbReference type="Proteomes" id="UP000246740">
    <property type="component" value="Unassembled WGS sequence"/>
</dbReference>
<evidence type="ECO:0000259" key="7">
    <source>
        <dbReference type="Pfam" id="PF07034"/>
    </source>
</evidence>
<dbReference type="GO" id="GO:0031261">
    <property type="term" value="C:DNA replication preinitiation complex"/>
    <property type="evidence" value="ECO:0007669"/>
    <property type="project" value="TreeGrafter"/>
</dbReference>
<dbReference type="Pfam" id="PF18137">
    <property type="entry name" value="WHD_ORC"/>
    <property type="match status" value="1"/>
</dbReference>
<feature type="region of interest" description="Disordered" evidence="6">
    <location>
        <begin position="680"/>
        <end position="711"/>
    </location>
</feature>
<evidence type="ECO:0000259" key="8">
    <source>
        <dbReference type="Pfam" id="PF18137"/>
    </source>
</evidence>
<feature type="domain" description="Origin recognition complex subunit 3 N-terminal" evidence="7">
    <location>
        <begin position="327"/>
        <end position="408"/>
    </location>
</feature>
<evidence type="ECO:0000256" key="6">
    <source>
        <dbReference type="SAM" id="MobiDB-lite"/>
    </source>
</evidence>
<keyword evidence="5" id="KW-0539">Nucleus</keyword>
<evidence type="ECO:0000256" key="5">
    <source>
        <dbReference type="ARBA" id="ARBA00023242"/>
    </source>
</evidence>
<feature type="domain" description="Origin recognition complex subunit 3 winged helix C-terminal" evidence="8">
    <location>
        <begin position="792"/>
        <end position="978"/>
    </location>
</feature>
<evidence type="ECO:0000256" key="1">
    <source>
        <dbReference type="ARBA" id="ARBA00004123"/>
    </source>
</evidence>
<dbReference type="GO" id="GO:0006270">
    <property type="term" value="P:DNA replication initiation"/>
    <property type="evidence" value="ECO:0007669"/>
    <property type="project" value="TreeGrafter"/>
</dbReference>
<protein>
    <submittedName>
        <fullName evidence="9">Uncharacterized protein</fullName>
    </submittedName>
</protein>
<evidence type="ECO:0000313" key="9">
    <source>
        <dbReference type="EMBL" id="PWZ01384.1"/>
    </source>
</evidence>
<keyword evidence="10" id="KW-1185">Reference proteome</keyword>
<evidence type="ECO:0000256" key="4">
    <source>
        <dbReference type="ARBA" id="ARBA00023125"/>
    </source>
</evidence>
<dbReference type="PANTHER" id="PTHR12748">
    <property type="entry name" value="ORIGIN RECOGNITION COMPLEX SUBUNIT 3"/>
    <property type="match status" value="1"/>
</dbReference>
<sequence>LDTLSSTCYTIPWQPRKKARRASSVSDRDQEQPSFPILAEFEADSTPARVRYAAYQLAIARAEDIFDRCVSDIFASLFQDLRLFFGTATETDAVEPPPNLGLADPSFYLPGFDDAPLSDSPSAPSGSIQTALLISSSAPGLATFSGRLVSQIASSSSSERSSNGADVKSSPRIVITLTASECTNLYTALRLLVARFIAKARHLASAPTTERDQSLIQIEAAALAGKVEPDLGILQHWWSARFSGTDTKPQIVLNLPAIETIEPSVFSDLLSSLQTFVSGSNTSHRGSEQMPKLTLILGITSPSGGLAAAATGSSSSAAAPAPWIDYIPRQVLRVLDISRFALPSREAVWSKLVQIFLVSRHLPLSLGPSTFEFIRQTYWERDADLDSVLEAVRLAYFIHFSGKPESVFTIPGQAKEVRFFSWTPKMVERIQLSFLSADASEHRLVFPLLSGESTGEAKQPSFDVQTFLQNISQSNEFLMDHVDQLCHPRKVLAFRTELAIRFLFGAFEALQRIQSKASSAAQVIRARHTTAAATAAAQRAAVQAAELEEQRQIERAGEILTQVVSQCLNASVGSINAGGRAAPYALQLGSGLGRLSNAARRLLSDEFEELLDELVSVAEQQVHRIENETSEATGTELQEDDGQQAGQLRTANSIILTQSQNFLSGLRTFQQKLSQTVAAGTAGMEGEDEELAATASTSGANGEPSALTPAQVQAKREARLQRVQRKLLMEEKLLGLKREITDWIVRAVLGLVDWKTLLSIDGGSGSLRLLKDIFYVDCYTPLSTLLDPSIRANLTLPMSEPTEFLENLYDAALSVVPEEELVGIEVDSLAAADVPDICRIYQLYRECGKFVNLADWFEAFKQSVELDNVVDSVDQDLRRANAQAEERARSLPATPKTPSKRRRTDKPHPRVPQLSQQQQQESPFESSATTTATGSATTGPLGNSNIQGRFALALNELARMGMLRGTRRRAEHITKVMWDLVPDTF</sequence>
<accession>A0A317XSP6</accession>
<comment type="similarity">
    <text evidence="2">Belongs to the ORC3 family.</text>
</comment>
<evidence type="ECO:0000313" key="10">
    <source>
        <dbReference type="Proteomes" id="UP000246740"/>
    </source>
</evidence>
<dbReference type="InterPro" id="IPR045667">
    <property type="entry name" value="ORC3_N"/>
</dbReference>
<dbReference type="GO" id="GO:0005664">
    <property type="term" value="C:nuclear origin of replication recognition complex"/>
    <property type="evidence" value="ECO:0007669"/>
    <property type="project" value="InterPro"/>
</dbReference>
<feature type="compositionally biased region" description="Low complexity" evidence="6">
    <location>
        <begin position="912"/>
        <end position="939"/>
    </location>
</feature>
<evidence type="ECO:0000256" key="3">
    <source>
        <dbReference type="ARBA" id="ARBA00022705"/>
    </source>
</evidence>
<dbReference type="PANTHER" id="PTHR12748:SF0">
    <property type="entry name" value="ORIGIN RECOGNITION COMPLEX SUBUNIT 3"/>
    <property type="match status" value="1"/>
</dbReference>
<feature type="domain" description="Origin recognition complex subunit 3 N-terminal" evidence="7">
    <location>
        <begin position="4"/>
        <end position="299"/>
    </location>
</feature>
<dbReference type="GO" id="GO:0005656">
    <property type="term" value="C:nuclear pre-replicative complex"/>
    <property type="evidence" value="ECO:0007669"/>
    <property type="project" value="TreeGrafter"/>
</dbReference>
<dbReference type="AlphaFoldDB" id="A0A317XSP6"/>
<dbReference type="GO" id="GO:0003688">
    <property type="term" value="F:DNA replication origin binding"/>
    <property type="evidence" value="ECO:0007669"/>
    <property type="project" value="TreeGrafter"/>
</dbReference>
<dbReference type="Pfam" id="PF07034">
    <property type="entry name" value="ORC3_N"/>
    <property type="match status" value="2"/>
</dbReference>